<protein>
    <submittedName>
        <fullName evidence="1">Uncharacterized protein</fullName>
    </submittedName>
</protein>
<gene>
    <name evidence="1" type="ORF">ENP86_04010</name>
</gene>
<accession>A0A7V0Z530</accession>
<proteinExistence type="predicted"/>
<organism evidence="1">
    <name type="scientific">candidate division WOR-3 bacterium</name>
    <dbReference type="NCBI Taxonomy" id="2052148"/>
    <lineage>
        <taxon>Bacteria</taxon>
        <taxon>Bacteria division WOR-3</taxon>
    </lineage>
</organism>
<evidence type="ECO:0000313" key="1">
    <source>
        <dbReference type="EMBL" id="HDY58699.1"/>
    </source>
</evidence>
<dbReference type="EMBL" id="DSKY01000012">
    <property type="protein sequence ID" value="HDY58699.1"/>
    <property type="molecule type" value="Genomic_DNA"/>
</dbReference>
<reference evidence="1" key="1">
    <citation type="journal article" date="2020" name="mSystems">
        <title>Genome- and Community-Level Interaction Insights into Carbon Utilization and Element Cycling Functions of Hydrothermarchaeota in Hydrothermal Sediment.</title>
        <authorList>
            <person name="Zhou Z."/>
            <person name="Liu Y."/>
            <person name="Xu W."/>
            <person name="Pan J."/>
            <person name="Luo Z.H."/>
            <person name="Li M."/>
        </authorList>
    </citation>
    <scope>NUCLEOTIDE SEQUENCE [LARGE SCALE GENOMIC DNA]</scope>
    <source>
        <strain evidence="1">SpSt-258</strain>
    </source>
</reference>
<comment type="caution">
    <text evidence="1">The sequence shown here is derived from an EMBL/GenBank/DDBJ whole genome shotgun (WGS) entry which is preliminary data.</text>
</comment>
<sequence>MNKYIFSLFLMFLIFCGGPQGPVPGGAQQGPNIAFGTLTEGEIQRFLKVLPTFIEIVEKEGKDLQLDARPGDIMSAFQGMSVLDRQIAALDSRLRAAGMGWNEFLPAYAKTMMAYSALLLDSLKVEMQKGMDENQAQIKQMEELLKDPKIPEAQKNAIKASLEAYKQSTQTMNQMDTIYAKVPQANKDLVRRYFKTINDIVNRD</sequence>
<name>A0A7V0Z530_UNCW3</name>
<dbReference type="AlphaFoldDB" id="A0A7V0Z530"/>